<dbReference type="InterPro" id="IPR051401">
    <property type="entry name" value="GtrA_CellWall_Glycosyl"/>
</dbReference>
<evidence type="ECO:0000313" key="9">
    <source>
        <dbReference type="Proteomes" id="UP001597124"/>
    </source>
</evidence>
<feature type="transmembrane region" description="Helical" evidence="6">
    <location>
        <begin position="430"/>
        <end position="450"/>
    </location>
</feature>
<evidence type="ECO:0000256" key="5">
    <source>
        <dbReference type="ARBA" id="ARBA00023136"/>
    </source>
</evidence>
<feature type="transmembrane region" description="Helical" evidence="6">
    <location>
        <begin position="462"/>
        <end position="481"/>
    </location>
</feature>
<proteinExistence type="inferred from homology"/>
<keyword evidence="4 6" id="KW-1133">Transmembrane helix</keyword>
<keyword evidence="5 6" id="KW-0472">Membrane</keyword>
<feature type="transmembrane region" description="Helical" evidence="6">
    <location>
        <begin position="211"/>
        <end position="231"/>
    </location>
</feature>
<dbReference type="EMBL" id="JBHTIK010000015">
    <property type="protein sequence ID" value="MFD0850353.1"/>
    <property type="molecule type" value="Genomic_DNA"/>
</dbReference>
<evidence type="ECO:0000313" key="8">
    <source>
        <dbReference type="EMBL" id="MFD0850353.1"/>
    </source>
</evidence>
<feature type="transmembrane region" description="Helical" evidence="6">
    <location>
        <begin position="332"/>
        <end position="350"/>
    </location>
</feature>
<feature type="transmembrane region" description="Helical" evidence="6">
    <location>
        <begin position="406"/>
        <end position="424"/>
    </location>
</feature>
<feature type="transmembrane region" description="Helical" evidence="6">
    <location>
        <begin position="12"/>
        <end position="31"/>
    </location>
</feature>
<gene>
    <name evidence="8" type="ORF">ACFQ00_18605</name>
</gene>
<evidence type="ECO:0000256" key="2">
    <source>
        <dbReference type="ARBA" id="ARBA00009399"/>
    </source>
</evidence>
<feature type="transmembrane region" description="Helical" evidence="6">
    <location>
        <begin position="291"/>
        <end position="320"/>
    </location>
</feature>
<feature type="transmembrane region" description="Helical" evidence="6">
    <location>
        <begin position="74"/>
        <end position="96"/>
    </location>
</feature>
<name>A0ABW3C8P1_SPHXN</name>
<dbReference type="PANTHER" id="PTHR38459">
    <property type="entry name" value="PROPHAGE BACTOPRENOL-LINKED GLUCOSE TRANSLOCASE HOMOLOG"/>
    <property type="match status" value="1"/>
</dbReference>
<organism evidence="8 9">
    <name type="scientific">Sphingosinicella xenopeptidilytica</name>
    <dbReference type="NCBI Taxonomy" id="364098"/>
    <lineage>
        <taxon>Bacteria</taxon>
        <taxon>Pseudomonadati</taxon>
        <taxon>Pseudomonadota</taxon>
        <taxon>Alphaproteobacteria</taxon>
        <taxon>Sphingomonadales</taxon>
        <taxon>Sphingosinicellaceae</taxon>
        <taxon>Sphingosinicella</taxon>
    </lineage>
</organism>
<feature type="transmembrane region" description="Helical" evidence="6">
    <location>
        <begin position="37"/>
        <end position="54"/>
    </location>
</feature>
<feature type="transmembrane region" description="Helical" evidence="6">
    <location>
        <begin position="137"/>
        <end position="156"/>
    </location>
</feature>
<feature type="transmembrane region" description="Helical" evidence="6">
    <location>
        <begin position="237"/>
        <end position="256"/>
    </location>
</feature>
<comment type="subcellular location">
    <subcellularLocation>
        <location evidence="1">Membrane</location>
        <topology evidence="1">Multi-pass membrane protein</topology>
    </subcellularLocation>
</comment>
<feature type="transmembrane region" description="Helical" evidence="6">
    <location>
        <begin position="102"/>
        <end position="125"/>
    </location>
</feature>
<feature type="transmembrane region" description="Helical" evidence="6">
    <location>
        <begin position="370"/>
        <end position="394"/>
    </location>
</feature>
<dbReference type="Pfam" id="PF04138">
    <property type="entry name" value="GtrA_DPMS_TM"/>
    <property type="match status" value="1"/>
</dbReference>
<dbReference type="Proteomes" id="UP001597124">
    <property type="component" value="Unassembled WGS sequence"/>
</dbReference>
<accession>A0ABW3C8P1</accession>
<reference evidence="9" key="1">
    <citation type="journal article" date="2019" name="Int. J. Syst. Evol. Microbiol.">
        <title>The Global Catalogue of Microorganisms (GCM) 10K type strain sequencing project: providing services to taxonomists for standard genome sequencing and annotation.</title>
        <authorList>
            <consortium name="The Broad Institute Genomics Platform"/>
            <consortium name="The Broad Institute Genome Sequencing Center for Infectious Disease"/>
            <person name="Wu L."/>
            <person name="Ma J."/>
        </authorList>
    </citation>
    <scope>NUCLEOTIDE SEQUENCE [LARGE SCALE GENOMIC DNA]</scope>
    <source>
        <strain evidence="9">CCUG 52537</strain>
    </source>
</reference>
<evidence type="ECO:0000259" key="7">
    <source>
        <dbReference type="Pfam" id="PF04138"/>
    </source>
</evidence>
<comment type="similarity">
    <text evidence="2">Belongs to the GtrA family.</text>
</comment>
<protein>
    <submittedName>
        <fullName evidence="8">GtrA family protein</fullName>
    </submittedName>
</protein>
<keyword evidence="9" id="KW-1185">Reference proteome</keyword>
<sequence length="635" mass="70961">MTPTSMQVARFGIVGLLNTALGYLIILTGLALGWGDILANAAGYAVGLLLSFHLNRRWTFAAASQSTSRQWPLFALVVLAAYTCNLLIILVGAHFGFRESPILQFVAIITYSVVFFLLSKTVVFIDQSDAMLRGTSITIPLLVVMTGAALMLLPTLPLGHDVYWQFWIARQLLNGAELYRDILEINPPLWFWAASLITKVATAVDVDPLRLLVQLIILWSAAATSIFVKFVSPDTQYQATLLTIATFSALLLLPIGDFAQREHLALIAAVPYAALIAAREEKRAINPWLVAFVGIGAAFGFALKHYFVAVPLLLELWLLYRLRRTWRPFRTETVILGTAAVGYIFAIIFTSRDFLDVIVPMVALAYDDFALSPIKILLSKYTLIWFVGVIAIFSVFRTNRTLFERAILPSALLSFAGFSLSYFFQGKGWGYHAAPATSLLFVALAILLVGKPGIFKNARQHPLLIFALLLPVIVVGLRGPYKVATGKQTVALLQSAPAGTNVAAFLVNPSLVWPAIEQAKLKWSLRYYAFWMLPTITSEDRRGEQDLELLGKHIITQTLNDIACNPPLYIVVDTQTTLNNIEYNISTPLEFLKSDLKFRKFFDNYYKIILQDERLETYVLNYNNIEILKECRNIF</sequence>
<evidence type="ECO:0000256" key="6">
    <source>
        <dbReference type="SAM" id="Phobius"/>
    </source>
</evidence>
<dbReference type="RefSeq" id="WP_381494480.1">
    <property type="nucleotide sequence ID" value="NZ_JBHTIK010000015.1"/>
</dbReference>
<evidence type="ECO:0000256" key="4">
    <source>
        <dbReference type="ARBA" id="ARBA00022989"/>
    </source>
</evidence>
<feature type="domain" description="GtrA/DPMS transmembrane" evidence="7">
    <location>
        <begin position="10"/>
        <end position="124"/>
    </location>
</feature>
<dbReference type="PANTHER" id="PTHR38459:SF1">
    <property type="entry name" value="PROPHAGE BACTOPRENOL-LINKED GLUCOSE TRANSLOCASE HOMOLOG"/>
    <property type="match status" value="1"/>
</dbReference>
<comment type="caution">
    <text evidence="8">The sequence shown here is derived from an EMBL/GenBank/DDBJ whole genome shotgun (WGS) entry which is preliminary data.</text>
</comment>
<keyword evidence="3 6" id="KW-0812">Transmembrane</keyword>
<evidence type="ECO:0000256" key="3">
    <source>
        <dbReference type="ARBA" id="ARBA00022692"/>
    </source>
</evidence>
<evidence type="ECO:0000256" key="1">
    <source>
        <dbReference type="ARBA" id="ARBA00004141"/>
    </source>
</evidence>
<dbReference type="InterPro" id="IPR007267">
    <property type="entry name" value="GtrA_DPMS_TM"/>
</dbReference>